<dbReference type="AlphaFoldDB" id="A0A8E0RTZ3"/>
<comment type="caution">
    <text evidence="1">The sequence shown here is derived from an EMBL/GenBank/DDBJ whole genome shotgun (WGS) entry which is preliminary data.</text>
</comment>
<keyword evidence="1" id="KW-0240">DNA-directed RNA polymerase</keyword>
<accession>A0A8E0RTZ3</accession>
<keyword evidence="1" id="KW-0804">Transcription</keyword>
<dbReference type="GO" id="GO:0000428">
    <property type="term" value="C:DNA-directed RNA polymerase complex"/>
    <property type="evidence" value="ECO:0007669"/>
    <property type="project" value="UniProtKB-KW"/>
</dbReference>
<evidence type="ECO:0000313" key="2">
    <source>
        <dbReference type="Proteomes" id="UP000728185"/>
    </source>
</evidence>
<keyword evidence="2" id="KW-1185">Reference proteome</keyword>
<evidence type="ECO:0000313" key="1">
    <source>
        <dbReference type="EMBL" id="KAA0189182.1"/>
    </source>
</evidence>
<sequence length="158" mass="18392">MVFRLRNPTNSAFQQLSRINLRPQRRSGLRLETYSRNFRCPKLLGLLSMACKRIVRPVFSSVSLFVYCERDHILDDLIQVARSGGNRKLSVPERASRSPSESLCITKSMSYEERRRARQASREARQQFNEARSLWASELYRLSIANQASFSLLNLPFY</sequence>
<dbReference type="EMBL" id="LUCM01007937">
    <property type="protein sequence ID" value="KAA0189182.1"/>
    <property type="molecule type" value="Genomic_DNA"/>
</dbReference>
<dbReference type="Proteomes" id="UP000728185">
    <property type="component" value="Unassembled WGS sequence"/>
</dbReference>
<protein>
    <submittedName>
        <fullName evidence="1">DNA-directed RNA polymerase</fullName>
    </submittedName>
</protein>
<name>A0A8E0RTZ3_9TREM</name>
<gene>
    <name evidence="1" type="ORF">FBUS_11272</name>
</gene>
<reference evidence="1" key="1">
    <citation type="submission" date="2019-05" db="EMBL/GenBank/DDBJ databases">
        <title>Annotation for the trematode Fasciolopsis buski.</title>
        <authorList>
            <person name="Choi Y.-J."/>
        </authorList>
    </citation>
    <scope>NUCLEOTIDE SEQUENCE</scope>
    <source>
        <strain evidence="1">HT</strain>
        <tissue evidence="1">Whole worm</tissue>
    </source>
</reference>
<organism evidence="1 2">
    <name type="scientific">Fasciolopsis buskii</name>
    <dbReference type="NCBI Taxonomy" id="27845"/>
    <lineage>
        <taxon>Eukaryota</taxon>
        <taxon>Metazoa</taxon>
        <taxon>Spiralia</taxon>
        <taxon>Lophotrochozoa</taxon>
        <taxon>Platyhelminthes</taxon>
        <taxon>Trematoda</taxon>
        <taxon>Digenea</taxon>
        <taxon>Plagiorchiida</taxon>
        <taxon>Echinostomata</taxon>
        <taxon>Echinostomatoidea</taxon>
        <taxon>Fasciolidae</taxon>
        <taxon>Fasciolopsis</taxon>
    </lineage>
</organism>
<proteinExistence type="predicted"/>